<feature type="compositionally biased region" description="Acidic residues" evidence="1">
    <location>
        <begin position="214"/>
        <end position="227"/>
    </location>
</feature>
<dbReference type="AlphaFoldDB" id="A0A6C0L062"/>
<organism evidence="2">
    <name type="scientific">viral metagenome</name>
    <dbReference type="NCBI Taxonomy" id="1070528"/>
    <lineage>
        <taxon>unclassified sequences</taxon>
        <taxon>metagenomes</taxon>
        <taxon>organismal metagenomes</taxon>
    </lineage>
</organism>
<feature type="compositionally biased region" description="Acidic residues" evidence="1">
    <location>
        <begin position="235"/>
        <end position="247"/>
    </location>
</feature>
<dbReference type="InterPro" id="IPR012340">
    <property type="entry name" value="NA-bd_OB-fold"/>
</dbReference>
<dbReference type="Pfam" id="PF19196">
    <property type="entry name" value="DUF5871"/>
    <property type="match status" value="1"/>
</dbReference>
<protein>
    <submittedName>
        <fullName evidence="2">Uncharacterized protein</fullName>
    </submittedName>
</protein>
<evidence type="ECO:0000256" key="1">
    <source>
        <dbReference type="SAM" id="MobiDB-lite"/>
    </source>
</evidence>
<name>A0A6C0L062_9ZZZZ</name>
<dbReference type="Gene3D" id="2.40.50.140">
    <property type="entry name" value="Nucleic acid-binding proteins"/>
    <property type="match status" value="1"/>
</dbReference>
<reference evidence="2" key="1">
    <citation type="journal article" date="2020" name="Nature">
        <title>Giant virus diversity and host interactions through global metagenomics.</title>
        <authorList>
            <person name="Schulz F."/>
            <person name="Roux S."/>
            <person name="Paez-Espino D."/>
            <person name="Jungbluth S."/>
            <person name="Walsh D.A."/>
            <person name="Denef V.J."/>
            <person name="McMahon K.D."/>
            <person name="Konstantinidis K.T."/>
            <person name="Eloe-Fadrosh E.A."/>
            <person name="Kyrpides N.C."/>
            <person name="Woyke T."/>
        </authorList>
    </citation>
    <scope>NUCLEOTIDE SEQUENCE</scope>
    <source>
        <strain evidence="2">GVMAG-S-ERX555907-63</strain>
    </source>
</reference>
<dbReference type="InterPro" id="IPR043804">
    <property type="entry name" value="DUF5871"/>
</dbReference>
<accession>A0A6C0L062</accession>
<evidence type="ECO:0000313" key="2">
    <source>
        <dbReference type="EMBL" id="QHU22861.1"/>
    </source>
</evidence>
<feature type="region of interest" description="Disordered" evidence="1">
    <location>
        <begin position="212"/>
        <end position="247"/>
    </location>
</feature>
<sequence>MKIVKATNIDLSKITYSELKPYGDKAKIMYVNYESEPLYIDTRTNMVCPYGLSMFDNDGRIKYSLDLSFGNGDNTKVNDLKKALEKIDEKILKDSTKNSLEWFKKKSQSKDVSKALYTSSVKIATENGEPTDKYPPTFKLKVPCYEGRFDKVQAYTENKERITEPLGDVIGKGQNVRAIVKLSGVWFAGGKFGVTWELSQLKLTPRPKIKEYAFEDDGDDDVSAEEDVSPKISDGDEYVLDSEEDEL</sequence>
<proteinExistence type="predicted"/>
<dbReference type="EMBL" id="MN741019">
    <property type="protein sequence ID" value="QHU22861.1"/>
    <property type="molecule type" value="Genomic_DNA"/>
</dbReference>